<accession>A0A0A9GYN5</accession>
<organism evidence="1">
    <name type="scientific">Arundo donax</name>
    <name type="common">Giant reed</name>
    <name type="synonym">Donax arundinaceus</name>
    <dbReference type="NCBI Taxonomy" id="35708"/>
    <lineage>
        <taxon>Eukaryota</taxon>
        <taxon>Viridiplantae</taxon>
        <taxon>Streptophyta</taxon>
        <taxon>Embryophyta</taxon>
        <taxon>Tracheophyta</taxon>
        <taxon>Spermatophyta</taxon>
        <taxon>Magnoliopsida</taxon>
        <taxon>Liliopsida</taxon>
        <taxon>Poales</taxon>
        <taxon>Poaceae</taxon>
        <taxon>PACMAD clade</taxon>
        <taxon>Arundinoideae</taxon>
        <taxon>Arundineae</taxon>
        <taxon>Arundo</taxon>
    </lineage>
</organism>
<name>A0A0A9GYN5_ARUDO</name>
<protein>
    <submittedName>
        <fullName evidence="1">Uncharacterized protein</fullName>
    </submittedName>
</protein>
<proteinExistence type="predicted"/>
<dbReference type="AlphaFoldDB" id="A0A0A9GYN5"/>
<evidence type="ECO:0000313" key="1">
    <source>
        <dbReference type="EMBL" id="JAE28649.1"/>
    </source>
</evidence>
<sequence>MVGNFILQDNWKMKIGKYLETKTEVFLLLVILVQLY</sequence>
<reference evidence="1" key="1">
    <citation type="submission" date="2014-09" db="EMBL/GenBank/DDBJ databases">
        <authorList>
            <person name="Magalhaes I.L.F."/>
            <person name="Oliveira U."/>
            <person name="Santos F.R."/>
            <person name="Vidigal T.H.D.A."/>
            <person name="Brescovit A.D."/>
            <person name="Santos A.J."/>
        </authorList>
    </citation>
    <scope>NUCLEOTIDE SEQUENCE</scope>
    <source>
        <tissue evidence="1">Shoot tissue taken approximately 20 cm above the soil surface</tissue>
    </source>
</reference>
<dbReference type="EMBL" id="GBRH01169247">
    <property type="protein sequence ID" value="JAE28649.1"/>
    <property type="molecule type" value="Transcribed_RNA"/>
</dbReference>
<reference evidence="1" key="2">
    <citation type="journal article" date="2015" name="Data Brief">
        <title>Shoot transcriptome of the giant reed, Arundo donax.</title>
        <authorList>
            <person name="Barrero R.A."/>
            <person name="Guerrero F.D."/>
            <person name="Moolhuijzen P."/>
            <person name="Goolsby J.A."/>
            <person name="Tidwell J."/>
            <person name="Bellgard S.E."/>
            <person name="Bellgard M.I."/>
        </authorList>
    </citation>
    <scope>NUCLEOTIDE SEQUENCE</scope>
    <source>
        <tissue evidence="1">Shoot tissue taken approximately 20 cm above the soil surface</tissue>
    </source>
</reference>